<evidence type="ECO:0000313" key="2">
    <source>
        <dbReference type="Proteomes" id="UP000095210"/>
    </source>
</evidence>
<gene>
    <name evidence="1" type="ORF">TL08_01385</name>
</gene>
<name>A0AAC9HKS2_9PSEU</name>
<sequence>MALVDQGASLFWEVIRPAKGMVWDRHGSPGERPDPGTIVTAFCGVEICVLTPNQRAVRVVDRTCLSCADGAWRLRTGQSWPPLDY</sequence>
<organism evidence="1 2">
    <name type="scientific">Actinoalloteichus hymeniacidonis</name>
    <dbReference type="NCBI Taxonomy" id="340345"/>
    <lineage>
        <taxon>Bacteria</taxon>
        <taxon>Bacillati</taxon>
        <taxon>Actinomycetota</taxon>
        <taxon>Actinomycetes</taxon>
        <taxon>Pseudonocardiales</taxon>
        <taxon>Pseudonocardiaceae</taxon>
        <taxon>Actinoalloteichus</taxon>
    </lineage>
</organism>
<keyword evidence="2" id="KW-1185">Reference proteome</keyword>
<dbReference type="KEGG" id="ahm:TL08_01385"/>
<protein>
    <submittedName>
        <fullName evidence="1">Uncharacterized protein</fullName>
    </submittedName>
</protein>
<dbReference type="EMBL" id="CP014859">
    <property type="protein sequence ID" value="AOS61118.1"/>
    <property type="molecule type" value="Genomic_DNA"/>
</dbReference>
<dbReference type="Proteomes" id="UP000095210">
    <property type="component" value="Chromosome"/>
</dbReference>
<dbReference type="RefSeq" id="WP_069845974.1">
    <property type="nucleotide sequence ID" value="NZ_CP014859.1"/>
</dbReference>
<evidence type="ECO:0000313" key="1">
    <source>
        <dbReference type="EMBL" id="AOS61118.1"/>
    </source>
</evidence>
<proteinExistence type="predicted"/>
<dbReference type="AlphaFoldDB" id="A0AAC9HKS2"/>
<reference evidence="2" key="1">
    <citation type="submission" date="2016-03" db="EMBL/GenBank/DDBJ databases">
        <title>Complete genome sequence of the type strain Actinoalloteichus hymeniacidonis DSM 45092.</title>
        <authorList>
            <person name="Schaffert L."/>
            <person name="Albersmeier A."/>
            <person name="Winkler A."/>
            <person name="Kalinowski J."/>
            <person name="Zotchev S."/>
            <person name="Ruckert C."/>
        </authorList>
    </citation>
    <scope>NUCLEOTIDE SEQUENCE [LARGE SCALE GENOMIC DNA]</scope>
    <source>
        <strain evidence="2">HPA177(T) (DSM 45092(T))</strain>
    </source>
</reference>
<accession>A0AAC9HKS2</accession>